<feature type="domain" description="CMP/dCMP-type deaminase" evidence="4">
    <location>
        <begin position="2"/>
        <end position="122"/>
    </location>
</feature>
<sequence>MEQHEAMMRIALAQGEQALLDKEVPVGCVFVHSSGTILATGANETNISLNGTRHAEFVGIDAILEKHPASILQETDLYVTVEPCVMCAAALRQVRIRHVYFGCGNDRFGGCGSVFSLHSDPAKRSVDTPGYAITSGLFRKEAIMLLRRFYLLQNDTAPVPALKESRVLKEL</sequence>
<dbReference type="InterPro" id="IPR016192">
    <property type="entry name" value="APOBEC/CMP_deaminase_Zn-bd"/>
</dbReference>
<dbReference type="AlphaFoldDB" id="A0A1Y2FAG8"/>
<evidence type="ECO:0000256" key="2">
    <source>
        <dbReference type="ARBA" id="ARBA00022801"/>
    </source>
</evidence>
<dbReference type="GO" id="GO:0005737">
    <property type="term" value="C:cytoplasm"/>
    <property type="evidence" value="ECO:0007669"/>
    <property type="project" value="TreeGrafter"/>
</dbReference>
<dbReference type="STRING" id="56484.A0A1Y2FAG8"/>
<dbReference type="Proteomes" id="UP000193685">
    <property type="component" value="Unassembled WGS sequence"/>
</dbReference>
<dbReference type="OMA" id="PCQMCAG"/>
<dbReference type="PANTHER" id="PTHR11079:SF149">
    <property type="entry name" value="TRNA-SPECIFIC ADENOSINE DEAMINASE 2"/>
    <property type="match status" value="1"/>
</dbReference>
<evidence type="ECO:0000313" key="5">
    <source>
        <dbReference type="EMBL" id="ORY80891.1"/>
    </source>
</evidence>
<dbReference type="EMBL" id="MCFI01000012">
    <property type="protein sequence ID" value="ORY80891.1"/>
    <property type="molecule type" value="Genomic_DNA"/>
</dbReference>
<dbReference type="PROSITE" id="PS00903">
    <property type="entry name" value="CYT_DCMP_DEAMINASES_1"/>
    <property type="match status" value="1"/>
</dbReference>
<dbReference type="OrthoDB" id="1701769at2759"/>
<name>A0A1Y2FAG8_PROLT</name>
<evidence type="ECO:0000256" key="1">
    <source>
        <dbReference type="ARBA" id="ARBA00022723"/>
    </source>
</evidence>
<gene>
    <name evidence="5" type="ORF">BCR37DRAFT_404746</name>
</gene>
<dbReference type="SUPFAM" id="SSF53927">
    <property type="entry name" value="Cytidine deaminase-like"/>
    <property type="match status" value="1"/>
</dbReference>
<dbReference type="Pfam" id="PF00383">
    <property type="entry name" value="dCMP_cyt_deam_1"/>
    <property type="match status" value="1"/>
</dbReference>
<evidence type="ECO:0000313" key="6">
    <source>
        <dbReference type="Proteomes" id="UP000193685"/>
    </source>
</evidence>
<keyword evidence="3" id="KW-0862">Zinc</keyword>
<accession>A0A1Y2FAG8</accession>
<proteinExistence type="predicted"/>
<dbReference type="Gene3D" id="3.40.140.10">
    <property type="entry name" value="Cytidine Deaminase, domain 2"/>
    <property type="match status" value="1"/>
</dbReference>
<protein>
    <submittedName>
        <fullName evidence="5">tRNA-specific adenosine deaminase subunit TAD2</fullName>
    </submittedName>
</protein>
<dbReference type="GO" id="GO:0008270">
    <property type="term" value="F:zinc ion binding"/>
    <property type="evidence" value="ECO:0007669"/>
    <property type="project" value="InterPro"/>
</dbReference>
<reference evidence="5 6" key="1">
    <citation type="submission" date="2016-07" db="EMBL/GenBank/DDBJ databases">
        <title>Pervasive Adenine N6-methylation of Active Genes in Fungi.</title>
        <authorList>
            <consortium name="DOE Joint Genome Institute"/>
            <person name="Mondo S.J."/>
            <person name="Dannebaum R.O."/>
            <person name="Kuo R.C."/>
            <person name="Labutti K."/>
            <person name="Haridas S."/>
            <person name="Kuo A."/>
            <person name="Salamov A."/>
            <person name="Ahrendt S.R."/>
            <person name="Lipzen A."/>
            <person name="Sullivan W."/>
            <person name="Andreopoulos W.B."/>
            <person name="Clum A."/>
            <person name="Lindquist E."/>
            <person name="Daum C."/>
            <person name="Ramamoorthy G.K."/>
            <person name="Gryganskyi A."/>
            <person name="Culley D."/>
            <person name="Magnuson J.K."/>
            <person name="James T.Y."/>
            <person name="O'Malley M.A."/>
            <person name="Stajich J.E."/>
            <person name="Spatafora J.W."/>
            <person name="Visel A."/>
            <person name="Grigoriev I.V."/>
        </authorList>
    </citation>
    <scope>NUCLEOTIDE SEQUENCE [LARGE SCALE GENOMIC DNA]</scope>
    <source>
        <strain evidence="5 6">12-1054</strain>
    </source>
</reference>
<dbReference type="PANTHER" id="PTHR11079">
    <property type="entry name" value="CYTOSINE DEAMINASE FAMILY MEMBER"/>
    <property type="match status" value="1"/>
</dbReference>
<dbReference type="GO" id="GO:0052717">
    <property type="term" value="F:tRNA-specific adenosine-34 deaminase activity"/>
    <property type="evidence" value="ECO:0007669"/>
    <property type="project" value="TreeGrafter"/>
</dbReference>
<keyword evidence="1" id="KW-0479">Metal-binding</keyword>
<dbReference type="RefSeq" id="XP_040724536.1">
    <property type="nucleotide sequence ID" value="XM_040872063.1"/>
</dbReference>
<evidence type="ECO:0000259" key="4">
    <source>
        <dbReference type="PROSITE" id="PS51747"/>
    </source>
</evidence>
<evidence type="ECO:0000256" key="3">
    <source>
        <dbReference type="ARBA" id="ARBA00022833"/>
    </source>
</evidence>
<dbReference type="GeneID" id="63788662"/>
<dbReference type="PROSITE" id="PS51747">
    <property type="entry name" value="CYT_DCMP_DEAMINASES_2"/>
    <property type="match status" value="1"/>
</dbReference>
<dbReference type="CDD" id="cd01285">
    <property type="entry name" value="nucleoside_deaminase"/>
    <property type="match status" value="1"/>
</dbReference>
<keyword evidence="2" id="KW-0378">Hydrolase</keyword>
<organism evidence="5 6">
    <name type="scientific">Protomyces lactucae-debilis</name>
    <dbReference type="NCBI Taxonomy" id="2754530"/>
    <lineage>
        <taxon>Eukaryota</taxon>
        <taxon>Fungi</taxon>
        <taxon>Dikarya</taxon>
        <taxon>Ascomycota</taxon>
        <taxon>Taphrinomycotina</taxon>
        <taxon>Taphrinomycetes</taxon>
        <taxon>Taphrinales</taxon>
        <taxon>Protomycetaceae</taxon>
        <taxon>Protomyces</taxon>
    </lineage>
</organism>
<dbReference type="GO" id="GO:0005634">
    <property type="term" value="C:nucleus"/>
    <property type="evidence" value="ECO:0007669"/>
    <property type="project" value="TreeGrafter"/>
</dbReference>
<comment type="caution">
    <text evidence="5">The sequence shown here is derived from an EMBL/GenBank/DDBJ whole genome shotgun (WGS) entry which is preliminary data.</text>
</comment>
<dbReference type="InterPro" id="IPR002125">
    <property type="entry name" value="CMP_dCMP_dom"/>
</dbReference>
<dbReference type="InterPro" id="IPR016193">
    <property type="entry name" value="Cytidine_deaminase-like"/>
</dbReference>
<keyword evidence="6" id="KW-1185">Reference proteome</keyword>
<dbReference type="GO" id="GO:0002100">
    <property type="term" value="P:tRNA wobble adenosine to inosine editing"/>
    <property type="evidence" value="ECO:0007669"/>
    <property type="project" value="TreeGrafter"/>
</dbReference>